<keyword evidence="15" id="KW-1185">Reference proteome</keyword>
<evidence type="ECO:0000256" key="12">
    <source>
        <dbReference type="HAMAP-Rule" id="MF_00165"/>
    </source>
</evidence>
<dbReference type="HAMAP" id="MF_00165">
    <property type="entry name" value="Thymidylate_kinase"/>
    <property type="match status" value="1"/>
</dbReference>
<dbReference type="GO" id="GO:0004798">
    <property type="term" value="F:dTMP kinase activity"/>
    <property type="evidence" value="ECO:0007669"/>
    <property type="project" value="UniProtKB-UniRule"/>
</dbReference>
<evidence type="ECO:0000256" key="6">
    <source>
        <dbReference type="ARBA" id="ARBA00022741"/>
    </source>
</evidence>
<dbReference type="GO" id="GO:0005524">
    <property type="term" value="F:ATP binding"/>
    <property type="evidence" value="ECO:0007669"/>
    <property type="project" value="UniProtKB-UniRule"/>
</dbReference>
<dbReference type="GO" id="GO:0006233">
    <property type="term" value="P:dTDP biosynthetic process"/>
    <property type="evidence" value="ECO:0007669"/>
    <property type="project" value="InterPro"/>
</dbReference>
<dbReference type="GO" id="GO:0006227">
    <property type="term" value="P:dUDP biosynthetic process"/>
    <property type="evidence" value="ECO:0007669"/>
    <property type="project" value="TreeGrafter"/>
</dbReference>
<dbReference type="AlphaFoldDB" id="A0A1G8D1A1"/>
<evidence type="ECO:0000256" key="8">
    <source>
        <dbReference type="ARBA" id="ARBA00022840"/>
    </source>
</evidence>
<keyword evidence="4 12" id="KW-0808">Transferase</keyword>
<organism evidence="14 15">
    <name type="scientific">Propionivibrio dicarboxylicus</name>
    <dbReference type="NCBI Taxonomy" id="83767"/>
    <lineage>
        <taxon>Bacteria</taxon>
        <taxon>Pseudomonadati</taxon>
        <taxon>Pseudomonadota</taxon>
        <taxon>Betaproteobacteria</taxon>
        <taxon>Rhodocyclales</taxon>
        <taxon>Rhodocyclaceae</taxon>
        <taxon>Propionivibrio</taxon>
    </lineage>
</organism>
<evidence type="ECO:0000256" key="11">
    <source>
        <dbReference type="ARBA" id="ARBA00057735"/>
    </source>
</evidence>
<sequence>MSRTEQHRGKFITFEGIDGAGKSTHISAVADLIRHQGKGVVCTREPGGTPLGEKLRELLLNEPMHLETEALLMFAARREHLALVIEPALARGDWVVSDRFSDATYAYQGGGRGLDKAKFAALEQWVHGHLQPDLTFLFDLPPSVAEQRIQTQGRTLDRFELEKRDFHRRVREAYLERAAAHPQRIVVINADQSVLYIKNMVEKNVLSICL</sequence>
<dbReference type="Gene3D" id="3.40.50.300">
    <property type="entry name" value="P-loop containing nucleotide triphosphate hydrolases"/>
    <property type="match status" value="1"/>
</dbReference>
<comment type="function">
    <text evidence="11 12">Phosphorylation of dTMP to form dTDP in both de novo and salvage pathways of dTTP synthesis.</text>
</comment>
<protein>
    <recommendedName>
        <fullName evidence="3 12">Thymidylate kinase</fullName>
        <ecNumber evidence="2 12">2.7.4.9</ecNumber>
    </recommendedName>
    <alternativeName>
        <fullName evidence="9 12">dTMP kinase</fullName>
    </alternativeName>
</protein>
<dbReference type="CDD" id="cd01672">
    <property type="entry name" value="TMPK"/>
    <property type="match status" value="1"/>
</dbReference>
<dbReference type="PANTHER" id="PTHR10344:SF4">
    <property type="entry name" value="UMP-CMP KINASE 2, MITOCHONDRIAL"/>
    <property type="match status" value="1"/>
</dbReference>
<dbReference type="EC" id="2.7.4.9" evidence="2 12"/>
<feature type="domain" description="Thymidylate kinase-like" evidence="13">
    <location>
        <begin position="14"/>
        <end position="200"/>
    </location>
</feature>
<dbReference type="SUPFAM" id="SSF52540">
    <property type="entry name" value="P-loop containing nucleoside triphosphate hydrolases"/>
    <property type="match status" value="1"/>
</dbReference>
<comment type="similarity">
    <text evidence="1 12">Belongs to the thymidylate kinase family.</text>
</comment>
<evidence type="ECO:0000313" key="15">
    <source>
        <dbReference type="Proteomes" id="UP000198607"/>
    </source>
</evidence>
<accession>A0A1G8D1A1</accession>
<dbReference type="STRING" id="83767.SAMN05660652_01794"/>
<comment type="catalytic activity">
    <reaction evidence="10 12">
        <text>dTMP + ATP = dTDP + ADP</text>
        <dbReference type="Rhea" id="RHEA:13517"/>
        <dbReference type="ChEBI" id="CHEBI:30616"/>
        <dbReference type="ChEBI" id="CHEBI:58369"/>
        <dbReference type="ChEBI" id="CHEBI:63528"/>
        <dbReference type="ChEBI" id="CHEBI:456216"/>
        <dbReference type="EC" id="2.7.4.9"/>
    </reaction>
</comment>
<reference evidence="14 15" key="1">
    <citation type="submission" date="2016-10" db="EMBL/GenBank/DDBJ databases">
        <authorList>
            <person name="de Groot N.N."/>
        </authorList>
    </citation>
    <scope>NUCLEOTIDE SEQUENCE [LARGE SCALE GENOMIC DNA]</scope>
    <source>
        <strain evidence="14 15">DSM 5885</strain>
    </source>
</reference>
<evidence type="ECO:0000256" key="3">
    <source>
        <dbReference type="ARBA" id="ARBA00017144"/>
    </source>
</evidence>
<dbReference type="FunFam" id="3.40.50.300:FF:000225">
    <property type="entry name" value="Thymidylate kinase"/>
    <property type="match status" value="1"/>
</dbReference>
<evidence type="ECO:0000313" key="14">
    <source>
        <dbReference type="EMBL" id="SDH51324.1"/>
    </source>
</evidence>
<dbReference type="GO" id="GO:0006235">
    <property type="term" value="P:dTTP biosynthetic process"/>
    <property type="evidence" value="ECO:0007669"/>
    <property type="project" value="UniProtKB-UniRule"/>
</dbReference>
<keyword evidence="5 12" id="KW-0545">Nucleotide biosynthesis</keyword>
<keyword evidence="6 12" id="KW-0547">Nucleotide-binding</keyword>
<dbReference type="RefSeq" id="WP_091936738.1">
    <property type="nucleotide sequence ID" value="NZ_FNCY01000006.1"/>
</dbReference>
<evidence type="ECO:0000256" key="10">
    <source>
        <dbReference type="ARBA" id="ARBA00048743"/>
    </source>
</evidence>
<keyword evidence="7 12" id="KW-0418">Kinase</keyword>
<evidence type="ECO:0000259" key="13">
    <source>
        <dbReference type="Pfam" id="PF02223"/>
    </source>
</evidence>
<evidence type="ECO:0000256" key="4">
    <source>
        <dbReference type="ARBA" id="ARBA00022679"/>
    </source>
</evidence>
<dbReference type="InterPro" id="IPR027417">
    <property type="entry name" value="P-loop_NTPase"/>
</dbReference>
<dbReference type="Pfam" id="PF02223">
    <property type="entry name" value="Thymidylate_kin"/>
    <property type="match status" value="1"/>
</dbReference>
<proteinExistence type="inferred from homology"/>
<dbReference type="Proteomes" id="UP000198607">
    <property type="component" value="Unassembled WGS sequence"/>
</dbReference>
<dbReference type="GO" id="GO:0005829">
    <property type="term" value="C:cytosol"/>
    <property type="evidence" value="ECO:0007669"/>
    <property type="project" value="TreeGrafter"/>
</dbReference>
<evidence type="ECO:0000256" key="7">
    <source>
        <dbReference type="ARBA" id="ARBA00022777"/>
    </source>
</evidence>
<dbReference type="InterPro" id="IPR018094">
    <property type="entry name" value="Thymidylate_kinase"/>
</dbReference>
<dbReference type="OrthoDB" id="9774907at2"/>
<feature type="binding site" evidence="12">
    <location>
        <begin position="16"/>
        <end position="23"/>
    </location>
    <ligand>
        <name>ATP</name>
        <dbReference type="ChEBI" id="CHEBI:30616"/>
    </ligand>
</feature>
<evidence type="ECO:0000256" key="1">
    <source>
        <dbReference type="ARBA" id="ARBA00009776"/>
    </source>
</evidence>
<dbReference type="NCBIfam" id="TIGR00041">
    <property type="entry name" value="DTMP_kinase"/>
    <property type="match status" value="1"/>
</dbReference>
<evidence type="ECO:0000256" key="9">
    <source>
        <dbReference type="ARBA" id="ARBA00029962"/>
    </source>
</evidence>
<evidence type="ECO:0000256" key="2">
    <source>
        <dbReference type="ARBA" id="ARBA00012980"/>
    </source>
</evidence>
<keyword evidence="8 12" id="KW-0067">ATP-binding</keyword>
<evidence type="ECO:0000256" key="5">
    <source>
        <dbReference type="ARBA" id="ARBA00022727"/>
    </source>
</evidence>
<name>A0A1G8D1A1_9RHOO</name>
<dbReference type="EMBL" id="FNCY01000006">
    <property type="protein sequence ID" value="SDH51324.1"/>
    <property type="molecule type" value="Genomic_DNA"/>
</dbReference>
<dbReference type="PANTHER" id="PTHR10344">
    <property type="entry name" value="THYMIDYLATE KINASE"/>
    <property type="match status" value="1"/>
</dbReference>
<dbReference type="InterPro" id="IPR039430">
    <property type="entry name" value="Thymidylate_kin-like_dom"/>
</dbReference>
<gene>
    <name evidence="12" type="primary">tmk</name>
    <name evidence="14" type="ORF">SAMN05660652_01794</name>
</gene>